<evidence type="ECO:0000256" key="3">
    <source>
        <dbReference type="ARBA" id="ARBA00022679"/>
    </source>
</evidence>
<dbReference type="InterPro" id="IPR001537">
    <property type="entry name" value="SpoU_MeTrfase"/>
</dbReference>
<dbReference type="InterPro" id="IPR053888">
    <property type="entry name" value="MRM3-like_sub_bind"/>
</dbReference>
<dbReference type="Proteomes" id="UP000294682">
    <property type="component" value="Unassembled WGS sequence"/>
</dbReference>
<dbReference type="Gene3D" id="3.30.1330.30">
    <property type="match status" value="1"/>
</dbReference>
<evidence type="ECO:0000313" key="6">
    <source>
        <dbReference type="Proteomes" id="UP000294682"/>
    </source>
</evidence>
<dbReference type="PANTHER" id="PTHR43191:SF2">
    <property type="entry name" value="RRNA METHYLTRANSFERASE 3, MITOCHONDRIAL"/>
    <property type="match status" value="1"/>
</dbReference>
<feature type="domain" description="RNA 2-O ribose methyltransferase substrate binding" evidence="4">
    <location>
        <begin position="41"/>
        <end position="112"/>
    </location>
</feature>
<dbReference type="InterPro" id="IPR029064">
    <property type="entry name" value="Ribosomal_eL30-like_sf"/>
</dbReference>
<sequence>MTRKGRAATLREITSSSNEICKQVKKLLSSRGYRRDSGRFVTEGKRLFSDALASGLQPLELLLSSGLSPDERLEYASCCERAYLLPQSLMTSLSDTRTPQGVMAVFPLPKPSAAPVLEGDKLLILVSLQDPGNVGTILRTAEAFGIGRVILSADCPDLYSPKLLRATMGGVFRLPITVTPDVPGVIGALRAQGVRVLAAALREGALPLDELDLRGRVCAIVGNEGNGLPDEIIGLCSGAAIIPMKGAAESLNAAMAAGIFLWEMTKND</sequence>
<dbReference type="AlphaFoldDB" id="A0A9X8UL42"/>
<accession>A0A9X8UL42</accession>
<keyword evidence="3" id="KW-0808">Transferase</keyword>
<dbReference type="CDD" id="cd18095">
    <property type="entry name" value="SpoU-like_rRNA-MTase"/>
    <property type="match status" value="1"/>
</dbReference>
<organism evidence="5 6">
    <name type="scientific">Harryflintia acetispora</name>
    <dbReference type="NCBI Taxonomy" id="1849041"/>
    <lineage>
        <taxon>Bacteria</taxon>
        <taxon>Bacillati</taxon>
        <taxon>Bacillota</taxon>
        <taxon>Clostridia</taxon>
        <taxon>Eubacteriales</taxon>
        <taxon>Oscillospiraceae</taxon>
        <taxon>Harryflintia</taxon>
    </lineage>
</organism>
<dbReference type="GO" id="GO:0032259">
    <property type="term" value="P:methylation"/>
    <property type="evidence" value="ECO:0007669"/>
    <property type="project" value="UniProtKB-KW"/>
</dbReference>
<dbReference type="InterPro" id="IPR013123">
    <property type="entry name" value="SpoU_subst-bd"/>
</dbReference>
<keyword evidence="6" id="KW-1185">Reference proteome</keyword>
<reference evidence="5 6" key="1">
    <citation type="submission" date="2019-03" db="EMBL/GenBank/DDBJ databases">
        <title>Genomic Encyclopedia of Type Strains, Phase IV (KMG-IV): sequencing the most valuable type-strain genomes for metagenomic binning, comparative biology and taxonomic classification.</title>
        <authorList>
            <person name="Goeker M."/>
        </authorList>
    </citation>
    <scope>NUCLEOTIDE SEQUENCE [LARGE SCALE GENOMIC DNA]</scope>
    <source>
        <strain evidence="5 6">DSM 100433</strain>
    </source>
</reference>
<dbReference type="InterPro" id="IPR029028">
    <property type="entry name" value="Alpha/beta_knot_MTases"/>
</dbReference>
<dbReference type="Pfam" id="PF00588">
    <property type="entry name" value="SpoU_methylase"/>
    <property type="match status" value="1"/>
</dbReference>
<name>A0A9X8UL42_9FIRM</name>
<dbReference type="SUPFAM" id="SSF75217">
    <property type="entry name" value="alpha/beta knot"/>
    <property type="match status" value="1"/>
</dbReference>
<evidence type="ECO:0000256" key="1">
    <source>
        <dbReference type="ARBA" id="ARBA00007228"/>
    </source>
</evidence>
<evidence type="ECO:0000256" key="2">
    <source>
        <dbReference type="ARBA" id="ARBA00022603"/>
    </source>
</evidence>
<dbReference type="Pfam" id="PF22435">
    <property type="entry name" value="MRM3-like_sub_bind"/>
    <property type="match status" value="1"/>
</dbReference>
<keyword evidence="2 5" id="KW-0489">Methyltransferase</keyword>
<evidence type="ECO:0000313" key="5">
    <source>
        <dbReference type="EMBL" id="TCL44689.1"/>
    </source>
</evidence>
<comment type="caution">
    <text evidence="5">The sequence shown here is derived from an EMBL/GenBank/DDBJ whole genome shotgun (WGS) entry which is preliminary data.</text>
</comment>
<dbReference type="GO" id="GO:0005737">
    <property type="term" value="C:cytoplasm"/>
    <property type="evidence" value="ECO:0007669"/>
    <property type="project" value="UniProtKB-ARBA"/>
</dbReference>
<dbReference type="PANTHER" id="PTHR43191">
    <property type="entry name" value="RRNA METHYLTRANSFERASE 3"/>
    <property type="match status" value="1"/>
</dbReference>
<dbReference type="Gene3D" id="3.40.1280.10">
    <property type="match status" value="1"/>
</dbReference>
<protein>
    <submittedName>
        <fullName evidence="5">TrmH family RNA methyltransferase</fullName>
    </submittedName>
</protein>
<comment type="similarity">
    <text evidence="1">Belongs to the class IV-like SAM-binding methyltransferase superfamily. RNA methyltransferase TrmH family.</text>
</comment>
<dbReference type="GO" id="GO:0003723">
    <property type="term" value="F:RNA binding"/>
    <property type="evidence" value="ECO:0007669"/>
    <property type="project" value="InterPro"/>
</dbReference>
<dbReference type="InterPro" id="IPR051259">
    <property type="entry name" value="rRNA_Methyltransferase"/>
</dbReference>
<proteinExistence type="inferred from homology"/>
<dbReference type="InterPro" id="IPR029026">
    <property type="entry name" value="tRNA_m1G_MTases_N"/>
</dbReference>
<dbReference type="GO" id="GO:0006396">
    <property type="term" value="P:RNA processing"/>
    <property type="evidence" value="ECO:0007669"/>
    <property type="project" value="InterPro"/>
</dbReference>
<dbReference type="GO" id="GO:0008173">
    <property type="term" value="F:RNA methyltransferase activity"/>
    <property type="evidence" value="ECO:0007669"/>
    <property type="project" value="InterPro"/>
</dbReference>
<dbReference type="SMART" id="SM00967">
    <property type="entry name" value="SpoU_sub_bind"/>
    <property type="match status" value="1"/>
</dbReference>
<gene>
    <name evidence="5" type="ORF">EDD78_102315</name>
</gene>
<dbReference type="SUPFAM" id="SSF55315">
    <property type="entry name" value="L30e-like"/>
    <property type="match status" value="1"/>
</dbReference>
<evidence type="ECO:0000259" key="4">
    <source>
        <dbReference type="SMART" id="SM00967"/>
    </source>
</evidence>
<dbReference type="EMBL" id="SLUK01000002">
    <property type="protein sequence ID" value="TCL44689.1"/>
    <property type="molecule type" value="Genomic_DNA"/>
</dbReference>